<dbReference type="InterPro" id="IPR015168">
    <property type="entry name" value="SsuA/THI5"/>
</dbReference>
<protein>
    <submittedName>
        <fullName evidence="3">ABC transporter substrate-binding protein</fullName>
    </submittedName>
</protein>
<feature type="signal peptide" evidence="1">
    <location>
        <begin position="1"/>
        <end position="27"/>
    </location>
</feature>
<feature type="domain" description="SsuA/THI5-like" evidence="2">
    <location>
        <begin position="42"/>
        <end position="253"/>
    </location>
</feature>
<proteinExistence type="predicted"/>
<organism evidence="3 4">
    <name type="scientific">Paenochrobactrum glaciei</name>
    <dbReference type="NCBI Taxonomy" id="486407"/>
    <lineage>
        <taxon>Bacteria</taxon>
        <taxon>Pseudomonadati</taxon>
        <taxon>Pseudomonadota</taxon>
        <taxon>Alphaproteobacteria</taxon>
        <taxon>Hyphomicrobiales</taxon>
        <taxon>Brucellaceae</taxon>
        <taxon>Paenochrobactrum</taxon>
    </lineage>
</organism>
<name>A0ABN1GL98_9HYPH</name>
<evidence type="ECO:0000313" key="4">
    <source>
        <dbReference type="Proteomes" id="UP001424441"/>
    </source>
</evidence>
<dbReference type="EMBL" id="BAAADE010000011">
    <property type="protein sequence ID" value="GAA0613926.1"/>
    <property type="molecule type" value="Genomic_DNA"/>
</dbReference>
<dbReference type="Proteomes" id="UP001424441">
    <property type="component" value="Unassembled WGS sequence"/>
</dbReference>
<feature type="chain" id="PRO_5045633540" evidence="1">
    <location>
        <begin position="28"/>
        <end position="330"/>
    </location>
</feature>
<evidence type="ECO:0000259" key="2">
    <source>
        <dbReference type="Pfam" id="PF09084"/>
    </source>
</evidence>
<sequence>MGTKMNKRFKTFLLAAALSVTASFSFAAEKVTYLFPAPDFLPAFAPFHLAKHKGYFDEAGLDVKFQLGKGGADVAKQVAVGNADMGGGIGDTAIIVRANGLDIRGVALLGGRGLTQIAWRKDSGIKNISDMKGKNIGVIDFQDTAYYNLLAVFASENMSRSDANIQAVGSGGLVQLMISGDLVGMVGVPEWLASIKDAGVELETISVDSVFPAMAQAIIASGKTINERPEVVKGVVNAVLRAIDDIEKDPAQAAKDYVVAVPRHAGSEDKIEAIMRSYVELVYPKAENRPRGAFDPEQLKKVQDFYLENEIVRTAVPIEDTYTNQFVTSE</sequence>
<evidence type="ECO:0000256" key="1">
    <source>
        <dbReference type="SAM" id="SignalP"/>
    </source>
</evidence>
<comment type="caution">
    <text evidence="3">The sequence shown here is derived from an EMBL/GenBank/DDBJ whole genome shotgun (WGS) entry which is preliminary data.</text>
</comment>
<dbReference type="SUPFAM" id="SSF53850">
    <property type="entry name" value="Periplasmic binding protein-like II"/>
    <property type="match status" value="1"/>
</dbReference>
<accession>A0ABN1GL98</accession>
<evidence type="ECO:0000313" key="3">
    <source>
        <dbReference type="EMBL" id="GAA0613926.1"/>
    </source>
</evidence>
<keyword evidence="4" id="KW-1185">Reference proteome</keyword>
<dbReference type="Pfam" id="PF09084">
    <property type="entry name" value="NMT1"/>
    <property type="match status" value="1"/>
</dbReference>
<gene>
    <name evidence="3" type="ORF">GCM10008943_31540</name>
</gene>
<dbReference type="Gene3D" id="3.40.190.10">
    <property type="entry name" value="Periplasmic binding protein-like II"/>
    <property type="match status" value="2"/>
</dbReference>
<dbReference type="PANTHER" id="PTHR31528:SF15">
    <property type="entry name" value="RIBOFLAVIN-BINDING PROTEIN RIBY"/>
    <property type="match status" value="1"/>
</dbReference>
<dbReference type="InterPro" id="IPR027939">
    <property type="entry name" value="NMT1/THI5"/>
</dbReference>
<dbReference type="PANTHER" id="PTHR31528">
    <property type="entry name" value="4-AMINO-5-HYDROXYMETHYL-2-METHYLPYRIMIDINE PHOSPHATE SYNTHASE THI11-RELATED"/>
    <property type="match status" value="1"/>
</dbReference>
<reference evidence="3 4" key="1">
    <citation type="journal article" date="2019" name="Int. J. Syst. Evol. Microbiol.">
        <title>The Global Catalogue of Microorganisms (GCM) 10K type strain sequencing project: providing services to taxonomists for standard genome sequencing and annotation.</title>
        <authorList>
            <consortium name="The Broad Institute Genomics Platform"/>
            <consortium name="The Broad Institute Genome Sequencing Center for Infectious Disease"/>
            <person name="Wu L."/>
            <person name="Ma J."/>
        </authorList>
    </citation>
    <scope>NUCLEOTIDE SEQUENCE [LARGE SCALE GENOMIC DNA]</scope>
    <source>
        <strain evidence="3 4">JCM 15115</strain>
    </source>
</reference>
<keyword evidence="1" id="KW-0732">Signal</keyword>